<proteinExistence type="inferred from homology"/>
<keyword evidence="10 23" id="KW-0808">Transferase</keyword>
<dbReference type="GO" id="GO:0005886">
    <property type="term" value="C:plasma membrane"/>
    <property type="evidence" value="ECO:0007669"/>
    <property type="project" value="UniProtKB-SubCell"/>
</dbReference>
<gene>
    <name evidence="23" type="ORF">SAMN05216544_1330</name>
</gene>
<dbReference type="Gene3D" id="1.20.120.160">
    <property type="entry name" value="HPT domain"/>
    <property type="match status" value="1"/>
</dbReference>
<feature type="transmembrane region" description="Helical" evidence="19">
    <location>
        <begin position="44"/>
        <end position="62"/>
    </location>
</feature>
<dbReference type="Proteomes" id="UP000187651">
    <property type="component" value="Unassembled WGS sequence"/>
</dbReference>
<dbReference type="FunFam" id="3.30.565.10:FF:000010">
    <property type="entry name" value="Sensor histidine kinase RcsC"/>
    <property type="match status" value="1"/>
</dbReference>
<dbReference type="InterPro" id="IPR036890">
    <property type="entry name" value="HATPase_C_sf"/>
</dbReference>
<dbReference type="InterPro" id="IPR004358">
    <property type="entry name" value="Sig_transdc_His_kin-like_C"/>
</dbReference>
<keyword evidence="24" id="KW-1185">Reference proteome</keyword>
<evidence type="ECO:0000256" key="6">
    <source>
        <dbReference type="ARBA" id="ARBA00022475"/>
    </source>
</evidence>
<dbReference type="PROSITE" id="PS50894">
    <property type="entry name" value="HPT"/>
    <property type="match status" value="1"/>
</dbReference>
<keyword evidence="12 19" id="KW-1133">Transmembrane helix</keyword>
<evidence type="ECO:0000256" key="18">
    <source>
        <dbReference type="PROSITE-ProRule" id="PRU00169"/>
    </source>
</evidence>
<evidence type="ECO:0000259" key="22">
    <source>
        <dbReference type="PROSITE" id="PS50894"/>
    </source>
</evidence>
<evidence type="ECO:0000256" key="5">
    <source>
        <dbReference type="ARBA" id="ARBA00018672"/>
    </source>
</evidence>
<dbReference type="PROSITE" id="PS50109">
    <property type="entry name" value="HIS_KIN"/>
    <property type="match status" value="1"/>
</dbReference>
<evidence type="ECO:0000256" key="8">
    <source>
        <dbReference type="ARBA" id="ARBA00022692"/>
    </source>
</evidence>
<evidence type="ECO:0000256" key="13">
    <source>
        <dbReference type="ARBA" id="ARBA00023012"/>
    </source>
</evidence>
<dbReference type="SUPFAM" id="SSF47226">
    <property type="entry name" value="Histidine-containing phosphotransfer domain, HPT domain"/>
    <property type="match status" value="1"/>
</dbReference>
<evidence type="ECO:0000259" key="21">
    <source>
        <dbReference type="PROSITE" id="PS50110"/>
    </source>
</evidence>
<dbReference type="GO" id="GO:0000155">
    <property type="term" value="F:phosphorelay sensor kinase activity"/>
    <property type="evidence" value="ECO:0007669"/>
    <property type="project" value="InterPro"/>
</dbReference>
<dbReference type="Pfam" id="PF00072">
    <property type="entry name" value="Response_reg"/>
    <property type="match status" value="1"/>
</dbReference>
<evidence type="ECO:0000256" key="17">
    <source>
        <dbReference type="PROSITE-ProRule" id="PRU00110"/>
    </source>
</evidence>
<reference evidence="24" key="1">
    <citation type="submission" date="2016-10" db="EMBL/GenBank/DDBJ databases">
        <authorList>
            <person name="Varghese N."/>
            <person name="Submissions S."/>
        </authorList>
    </citation>
    <scope>NUCLEOTIDE SEQUENCE [LARGE SCALE GENOMIC DNA]</scope>
    <source>
        <strain evidence="24">M83</strain>
    </source>
</reference>
<evidence type="ECO:0000256" key="9">
    <source>
        <dbReference type="ARBA" id="ARBA00022741"/>
    </source>
</evidence>
<evidence type="ECO:0000256" key="14">
    <source>
        <dbReference type="ARBA" id="ARBA00023136"/>
    </source>
</evidence>
<dbReference type="EMBL" id="FNHZ01000003">
    <property type="protein sequence ID" value="SDM87532.1"/>
    <property type="molecule type" value="Genomic_DNA"/>
</dbReference>
<dbReference type="SUPFAM" id="SSF47384">
    <property type="entry name" value="Homodimeric domain of signal transducing histidine kinase"/>
    <property type="match status" value="1"/>
</dbReference>
<keyword evidence="14 19" id="KW-0472">Membrane</keyword>
<evidence type="ECO:0000256" key="4">
    <source>
        <dbReference type="ARBA" id="ARBA00012438"/>
    </source>
</evidence>
<dbReference type="OrthoDB" id="9813048at2"/>
<dbReference type="CDD" id="cd00082">
    <property type="entry name" value="HisKA"/>
    <property type="match status" value="1"/>
</dbReference>
<dbReference type="SMART" id="SM00387">
    <property type="entry name" value="HATPase_c"/>
    <property type="match status" value="1"/>
</dbReference>
<comment type="function">
    <text evidence="15">May play the central regulatory role in sporulation. It may be an element of the effector pathway responsible for the activation of sporulation genes in response to nutritional stress. Spo0A may act in concert with spo0H (a sigma factor) to control the expression of some genes that are critical to the sporulation process.</text>
</comment>
<comment type="subcellular location">
    <subcellularLocation>
        <location evidence="2">Cell membrane</location>
        <topology evidence="2">Multi-pass membrane protein</topology>
    </subcellularLocation>
</comment>
<dbReference type="InterPro" id="IPR003661">
    <property type="entry name" value="HisK_dim/P_dom"/>
</dbReference>
<dbReference type="InterPro" id="IPR003594">
    <property type="entry name" value="HATPase_dom"/>
</dbReference>
<feature type="transmembrane region" description="Helical" evidence="19">
    <location>
        <begin position="181"/>
        <end position="200"/>
    </location>
</feature>
<dbReference type="InterPro" id="IPR036097">
    <property type="entry name" value="HisK_dim/P_sf"/>
</dbReference>
<dbReference type="CDD" id="cd17546">
    <property type="entry name" value="REC_hyHK_CKI1_RcsC-like"/>
    <property type="match status" value="1"/>
</dbReference>
<dbReference type="Gene3D" id="3.40.50.2300">
    <property type="match status" value="1"/>
</dbReference>
<dbReference type="SUPFAM" id="SSF55874">
    <property type="entry name" value="ATPase domain of HSP90 chaperone/DNA topoisomerase II/histidine kinase"/>
    <property type="match status" value="1"/>
</dbReference>
<dbReference type="PRINTS" id="PR00344">
    <property type="entry name" value="BCTRLSENSOR"/>
</dbReference>
<evidence type="ECO:0000256" key="7">
    <source>
        <dbReference type="ARBA" id="ARBA00022553"/>
    </source>
</evidence>
<dbReference type="EC" id="2.7.13.3" evidence="4"/>
<evidence type="ECO:0000256" key="2">
    <source>
        <dbReference type="ARBA" id="ARBA00004651"/>
    </source>
</evidence>
<dbReference type="SMART" id="SM00388">
    <property type="entry name" value="HisKA"/>
    <property type="match status" value="1"/>
</dbReference>
<evidence type="ECO:0000256" key="3">
    <source>
        <dbReference type="ARBA" id="ARBA00006402"/>
    </source>
</evidence>
<dbReference type="AlphaFoldDB" id="A0A1G9WSH8"/>
<comment type="catalytic activity">
    <reaction evidence="1">
        <text>ATP + protein L-histidine = ADP + protein N-phospho-L-histidine.</text>
        <dbReference type="EC" id="2.7.13.3"/>
    </reaction>
</comment>
<keyword evidence="13" id="KW-0902">Two-component regulatory system</keyword>
<feature type="domain" description="Response regulatory" evidence="21">
    <location>
        <begin position="508"/>
        <end position="626"/>
    </location>
</feature>
<evidence type="ECO:0000256" key="12">
    <source>
        <dbReference type="ARBA" id="ARBA00022989"/>
    </source>
</evidence>
<name>A0A1G9WSH8_9FIRM</name>
<feature type="transmembrane region" description="Helical" evidence="19">
    <location>
        <begin position="74"/>
        <end position="97"/>
    </location>
</feature>
<evidence type="ECO:0000256" key="16">
    <source>
        <dbReference type="ARBA" id="ARBA00074306"/>
    </source>
</evidence>
<keyword evidence="9" id="KW-0547">Nucleotide-binding</keyword>
<dbReference type="InterPro" id="IPR005467">
    <property type="entry name" value="His_kinase_dom"/>
</dbReference>
<feature type="modified residue" description="4-aspartylphosphate" evidence="18">
    <location>
        <position position="557"/>
    </location>
</feature>
<protein>
    <recommendedName>
        <fullName evidence="16">Circadian input-output histidine kinase CikA</fullName>
        <ecNumber evidence="4">2.7.13.3</ecNumber>
    </recommendedName>
    <alternativeName>
        <fullName evidence="5">Stage 0 sporulation protein A homolog</fullName>
    </alternativeName>
</protein>
<feature type="modified residue" description="Phosphohistidine" evidence="17">
    <location>
        <position position="726"/>
    </location>
</feature>
<keyword evidence="6" id="KW-1003">Cell membrane</keyword>
<accession>A0A1G9WSH8</accession>
<evidence type="ECO:0000256" key="1">
    <source>
        <dbReference type="ARBA" id="ARBA00000085"/>
    </source>
</evidence>
<feature type="domain" description="HPt" evidence="22">
    <location>
        <begin position="687"/>
        <end position="788"/>
    </location>
</feature>
<dbReference type="SUPFAM" id="SSF52172">
    <property type="entry name" value="CheY-like"/>
    <property type="match status" value="1"/>
</dbReference>
<dbReference type="SMART" id="SM00448">
    <property type="entry name" value="REC"/>
    <property type="match status" value="1"/>
</dbReference>
<organism evidence="23 24">
    <name type="scientific">Lachnospira pectinoschiza</name>
    <dbReference type="NCBI Taxonomy" id="28052"/>
    <lineage>
        <taxon>Bacteria</taxon>
        <taxon>Bacillati</taxon>
        <taxon>Bacillota</taxon>
        <taxon>Clostridia</taxon>
        <taxon>Lachnospirales</taxon>
        <taxon>Lachnospiraceae</taxon>
        <taxon>Lachnospira</taxon>
    </lineage>
</organism>
<feature type="transmembrane region" description="Helical" evidence="19">
    <location>
        <begin position="12"/>
        <end position="32"/>
    </location>
</feature>
<comment type="similarity">
    <text evidence="3">In the N-terminal section; belongs to the phytochrome family.</text>
</comment>
<feature type="domain" description="Histidine kinase" evidence="20">
    <location>
        <begin position="257"/>
        <end position="477"/>
    </location>
</feature>
<keyword evidence="10 23" id="KW-0418">Kinase</keyword>
<dbReference type="Gene3D" id="1.10.287.130">
    <property type="match status" value="1"/>
</dbReference>
<keyword evidence="8 19" id="KW-0812">Transmembrane</keyword>
<evidence type="ECO:0000313" key="24">
    <source>
        <dbReference type="Proteomes" id="UP000187651"/>
    </source>
</evidence>
<sequence length="790" mass="88751">MLEFLLRHEEAHIQASAVVFDIILIFFSNLQVKRVNKLGRAFQVLLYCGTLLTIIETSASWLEDLPGNIFNFYLINIFNLLVYVLIITIAFGLAAYFELSFGNFEKRVVWKFNILVFIIYIFLLITNLFTGIISLYHYDVHEYVHGPLFYPVGILFSVYAYSFSVFVFARNYKQIQKRIRMTFALTIGTIIIGMIVQPLINDEITITGLLVSVGLFILYMTVETEDYIDLLKANADLLIAREEADLANKAKSTFLANMSHEIRTPLNAFLGLNDLIIDESLDVATLENAQHIKSAGNALLSIVNEVLDISKIEAGTIEIHNRPYYLGEIIKDIDVIIGTRAKDKGIPFMMDIDDSLPNQLIGDAAKIRQVLINVLSNSVKYTSSGAIVFTLRGTLQDDLLMLKMQIFDTGIGIKKEDLTHLFESYRRVDLKKNKNVEGTGLGLSIVKQSIDMMGGSISVRSNYGLGTTFYMEILQPITSLMTIKEYLNEQKITNLDKIKDNFTASKAKILIVDDNEMNLKVACGFLKSTYAQITTAGGGPEGLDILERDKFDLVLLDSFMPIIDGTQILKKIRANKKNINYATPIIVLTADALSGSKEKYISIGFNDYLSKPVDASSLKGILLTYLPRDLIDSASSSKAIQSKTINTTTTSQPIKTESINTSKTSNSCDNGETCVDWKAGLNYCRNDKDLYRALIDEFIKIKPTKRTELCQAYDKQDWDSYNILTHSLKSNSKTIGAFKLSDAAMEMEYASRAILAGENINTNVALIRDKHKQLLSLYDDVQEELLWISF</sequence>
<keyword evidence="7 18" id="KW-0597">Phosphoprotein</keyword>
<evidence type="ECO:0000313" key="23">
    <source>
        <dbReference type="EMBL" id="SDM87532.1"/>
    </source>
</evidence>
<evidence type="ECO:0000256" key="19">
    <source>
        <dbReference type="SAM" id="Phobius"/>
    </source>
</evidence>
<keyword evidence="11" id="KW-0067">ATP-binding</keyword>
<evidence type="ECO:0000256" key="10">
    <source>
        <dbReference type="ARBA" id="ARBA00022777"/>
    </source>
</evidence>
<dbReference type="InterPro" id="IPR036641">
    <property type="entry name" value="HPT_dom_sf"/>
</dbReference>
<dbReference type="Pfam" id="PF00512">
    <property type="entry name" value="HisKA"/>
    <property type="match status" value="1"/>
</dbReference>
<evidence type="ECO:0000256" key="15">
    <source>
        <dbReference type="ARBA" id="ARBA00024867"/>
    </source>
</evidence>
<feature type="transmembrane region" description="Helical" evidence="19">
    <location>
        <begin position="109"/>
        <end position="136"/>
    </location>
</feature>
<dbReference type="Pfam" id="PF02518">
    <property type="entry name" value="HATPase_c"/>
    <property type="match status" value="1"/>
</dbReference>
<dbReference type="PANTHER" id="PTHR45339">
    <property type="entry name" value="HYBRID SIGNAL TRANSDUCTION HISTIDINE KINASE J"/>
    <property type="match status" value="1"/>
</dbReference>
<dbReference type="PROSITE" id="PS50110">
    <property type="entry name" value="RESPONSE_REGULATORY"/>
    <property type="match status" value="1"/>
</dbReference>
<feature type="transmembrane region" description="Helical" evidence="19">
    <location>
        <begin position="148"/>
        <end position="169"/>
    </location>
</feature>
<dbReference type="RefSeq" id="WP_074521479.1">
    <property type="nucleotide sequence ID" value="NZ_FNHZ01000003.1"/>
</dbReference>
<dbReference type="InterPro" id="IPR001789">
    <property type="entry name" value="Sig_transdc_resp-reg_receiver"/>
</dbReference>
<dbReference type="PANTHER" id="PTHR45339:SF1">
    <property type="entry name" value="HYBRID SIGNAL TRANSDUCTION HISTIDINE KINASE J"/>
    <property type="match status" value="1"/>
</dbReference>
<dbReference type="InterPro" id="IPR008207">
    <property type="entry name" value="Sig_transdc_His_kin_Hpt_dom"/>
</dbReference>
<evidence type="ECO:0000259" key="20">
    <source>
        <dbReference type="PROSITE" id="PS50109"/>
    </source>
</evidence>
<dbReference type="InterPro" id="IPR011006">
    <property type="entry name" value="CheY-like_superfamily"/>
</dbReference>
<evidence type="ECO:0000256" key="11">
    <source>
        <dbReference type="ARBA" id="ARBA00022840"/>
    </source>
</evidence>
<dbReference type="CDD" id="cd16922">
    <property type="entry name" value="HATPase_EvgS-ArcB-TorS-like"/>
    <property type="match status" value="1"/>
</dbReference>
<dbReference type="Gene3D" id="3.30.565.10">
    <property type="entry name" value="Histidine kinase-like ATPase, C-terminal domain"/>
    <property type="match status" value="1"/>
</dbReference>
<dbReference type="GO" id="GO:0005524">
    <property type="term" value="F:ATP binding"/>
    <property type="evidence" value="ECO:0007669"/>
    <property type="project" value="UniProtKB-KW"/>
</dbReference>